<protein>
    <submittedName>
        <fullName evidence="2">Uncharacterized protein</fullName>
    </submittedName>
</protein>
<accession>A0A6A0A4B4</accession>
<organism evidence="2 3">
    <name type="scientific">Haematococcus lacustris</name>
    <name type="common">Green alga</name>
    <name type="synonym">Haematococcus pluvialis</name>
    <dbReference type="NCBI Taxonomy" id="44745"/>
    <lineage>
        <taxon>Eukaryota</taxon>
        <taxon>Viridiplantae</taxon>
        <taxon>Chlorophyta</taxon>
        <taxon>core chlorophytes</taxon>
        <taxon>Chlorophyceae</taxon>
        <taxon>CS clade</taxon>
        <taxon>Chlamydomonadales</taxon>
        <taxon>Haematococcaceae</taxon>
        <taxon>Haematococcus</taxon>
    </lineage>
</organism>
<evidence type="ECO:0000313" key="2">
    <source>
        <dbReference type="EMBL" id="GFH27028.1"/>
    </source>
</evidence>
<sequence>MSIVSLHRPISLWSRKVRAGAARPTAVRSVPPGPVPCSSTDPAEPKSGGCSKADSSTGISRQDIAAAFAVHPPGYNSGGGERVLNISELLASCPDDLIWTEDDDDSDPSNN</sequence>
<dbReference type="Proteomes" id="UP000485058">
    <property type="component" value="Unassembled WGS sequence"/>
</dbReference>
<comment type="caution">
    <text evidence="2">The sequence shown here is derived from an EMBL/GenBank/DDBJ whole genome shotgun (WGS) entry which is preliminary data.</text>
</comment>
<keyword evidence="3" id="KW-1185">Reference proteome</keyword>
<proteinExistence type="predicted"/>
<dbReference type="EMBL" id="BLLF01003323">
    <property type="protein sequence ID" value="GFH27028.1"/>
    <property type="molecule type" value="Genomic_DNA"/>
</dbReference>
<dbReference type="AlphaFoldDB" id="A0A6A0A4B4"/>
<gene>
    <name evidence="2" type="ORF">HaLaN_25284</name>
</gene>
<reference evidence="2 3" key="1">
    <citation type="submission" date="2020-02" db="EMBL/GenBank/DDBJ databases">
        <title>Draft genome sequence of Haematococcus lacustris strain NIES-144.</title>
        <authorList>
            <person name="Morimoto D."/>
            <person name="Nakagawa S."/>
            <person name="Yoshida T."/>
            <person name="Sawayama S."/>
        </authorList>
    </citation>
    <scope>NUCLEOTIDE SEQUENCE [LARGE SCALE GENOMIC DNA]</scope>
    <source>
        <strain evidence="2 3">NIES-144</strain>
    </source>
</reference>
<feature type="region of interest" description="Disordered" evidence="1">
    <location>
        <begin position="21"/>
        <end position="57"/>
    </location>
</feature>
<name>A0A6A0A4B4_HAELA</name>
<evidence type="ECO:0000256" key="1">
    <source>
        <dbReference type="SAM" id="MobiDB-lite"/>
    </source>
</evidence>
<evidence type="ECO:0000313" key="3">
    <source>
        <dbReference type="Proteomes" id="UP000485058"/>
    </source>
</evidence>